<accession>A0ABW5G4K8</accession>
<proteinExistence type="predicted"/>
<comment type="caution">
    <text evidence="1">The sequence shown here is derived from an EMBL/GenBank/DDBJ whole genome shotgun (WGS) entry which is preliminary data.</text>
</comment>
<dbReference type="RefSeq" id="WP_378268814.1">
    <property type="nucleotide sequence ID" value="NZ_JBHUKR010000020.1"/>
</dbReference>
<evidence type="ECO:0000313" key="1">
    <source>
        <dbReference type="EMBL" id="MFD2420647.1"/>
    </source>
</evidence>
<name>A0ABW5G4K8_9PSEU</name>
<dbReference type="EMBL" id="JBHUKR010000020">
    <property type="protein sequence ID" value="MFD2420647.1"/>
    <property type="molecule type" value="Genomic_DNA"/>
</dbReference>
<reference evidence="2" key="1">
    <citation type="journal article" date="2019" name="Int. J. Syst. Evol. Microbiol.">
        <title>The Global Catalogue of Microorganisms (GCM) 10K type strain sequencing project: providing services to taxonomists for standard genome sequencing and annotation.</title>
        <authorList>
            <consortium name="The Broad Institute Genomics Platform"/>
            <consortium name="The Broad Institute Genome Sequencing Center for Infectious Disease"/>
            <person name="Wu L."/>
            <person name="Ma J."/>
        </authorList>
    </citation>
    <scope>NUCLEOTIDE SEQUENCE [LARGE SCALE GENOMIC DNA]</scope>
    <source>
        <strain evidence="2">CGMCC 4.7645</strain>
    </source>
</reference>
<protein>
    <submittedName>
        <fullName evidence="1">Uncharacterized protein</fullName>
    </submittedName>
</protein>
<keyword evidence="2" id="KW-1185">Reference proteome</keyword>
<organism evidence="1 2">
    <name type="scientific">Amycolatopsis pigmentata</name>
    <dbReference type="NCBI Taxonomy" id="450801"/>
    <lineage>
        <taxon>Bacteria</taxon>
        <taxon>Bacillati</taxon>
        <taxon>Actinomycetota</taxon>
        <taxon>Actinomycetes</taxon>
        <taxon>Pseudonocardiales</taxon>
        <taxon>Pseudonocardiaceae</taxon>
        <taxon>Amycolatopsis</taxon>
    </lineage>
</organism>
<gene>
    <name evidence="1" type="ORF">ACFSXZ_30395</name>
</gene>
<evidence type="ECO:0000313" key="2">
    <source>
        <dbReference type="Proteomes" id="UP001597417"/>
    </source>
</evidence>
<sequence>MNNEPMEELFGELEDMVAEGVAMSLFNGGRALEIARWLDRCVDGLVPGVHVQPTPHAREMYVDLMMGLAMMAESLRARSQSDPAGADQDEATASRCFERVRFEELAFEDDFRLPDGGVW</sequence>
<dbReference type="Proteomes" id="UP001597417">
    <property type="component" value="Unassembled WGS sequence"/>
</dbReference>